<name>A0A1M4XMC7_9FIRM</name>
<evidence type="ECO:0000256" key="1">
    <source>
        <dbReference type="SAM" id="Phobius"/>
    </source>
</evidence>
<dbReference type="EMBL" id="FQUG01000005">
    <property type="protein sequence ID" value="SHE94581.1"/>
    <property type="molecule type" value="Genomic_DNA"/>
</dbReference>
<dbReference type="AlphaFoldDB" id="A0A1M4XMC7"/>
<dbReference type="InterPro" id="IPR052710">
    <property type="entry name" value="CAAX_protease"/>
</dbReference>
<keyword evidence="4" id="KW-1185">Reference proteome</keyword>
<dbReference type="PANTHER" id="PTHR36435">
    <property type="entry name" value="SLR1288 PROTEIN"/>
    <property type="match status" value="1"/>
</dbReference>
<dbReference type="Pfam" id="PF02517">
    <property type="entry name" value="Rce1-like"/>
    <property type="match status" value="1"/>
</dbReference>
<dbReference type="GO" id="GO:0006508">
    <property type="term" value="P:proteolysis"/>
    <property type="evidence" value="ECO:0007669"/>
    <property type="project" value="UniProtKB-KW"/>
</dbReference>
<keyword evidence="3" id="KW-0645">Protease</keyword>
<reference evidence="3 4" key="1">
    <citation type="submission" date="2016-11" db="EMBL/GenBank/DDBJ databases">
        <authorList>
            <person name="Jaros S."/>
            <person name="Januszkiewicz K."/>
            <person name="Wedrychowicz H."/>
        </authorList>
    </citation>
    <scope>NUCLEOTIDE SEQUENCE [LARGE SCALE GENOMIC DNA]</scope>
    <source>
        <strain evidence="3 4">DSM 10502</strain>
    </source>
</reference>
<proteinExistence type="predicted"/>
<keyword evidence="3" id="KW-0378">Hydrolase</keyword>
<dbReference type="GO" id="GO:0004175">
    <property type="term" value="F:endopeptidase activity"/>
    <property type="evidence" value="ECO:0007669"/>
    <property type="project" value="UniProtKB-ARBA"/>
</dbReference>
<sequence length="241" mass="27752">MMFFILVLGYNILFYLGEYCSANAENHLLSAAFLLVFLTIVIQFIRRTGALTCSFDRKSEKDLPFTAWIIPGLFGLWSIVQTVKSLYYGAEVYPIDTVIGTLLLVTASAVYEELLFRGFIFEYLLPHGYSCALWGADILFAAAHMFNSQFGSFCYDFVIQILIALCFGYFFSVFVFMTKSLFPAICMHIWINAVSPYNYLQEAPRFDEYDLLVYVVLAVICLCYSNRIYRQQKEGMVRIIR</sequence>
<keyword evidence="1" id="KW-0812">Transmembrane</keyword>
<protein>
    <submittedName>
        <fullName evidence="3">CAAX protease self-immunity</fullName>
    </submittedName>
</protein>
<dbReference type="OrthoDB" id="371054at2"/>
<feature type="transmembrane region" description="Helical" evidence="1">
    <location>
        <begin position="32"/>
        <end position="51"/>
    </location>
</feature>
<feature type="transmembrane region" description="Helical" evidence="1">
    <location>
        <begin position="181"/>
        <end position="199"/>
    </location>
</feature>
<gene>
    <name evidence="3" type="ORF">SAMN02745190_01535</name>
</gene>
<dbReference type="RefSeq" id="WP_094756531.1">
    <property type="nucleotide sequence ID" value="NZ_FQUG01000005.1"/>
</dbReference>
<dbReference type="GO" id="GO:0080120">
    <property type="term" value="P:CAAX-box protein maturation"/>
    <property type="evidence" value="ECO:0007669"/>
    <property type="project" value="UniProtKB-ARBA"/>
</dbReference>
<organism evidence="3 4">
    <name type="scientific">Schwartzia succinivorans DSM 10502</name>
    <dbReference type="NCBI Taxonomy" id="1123243"/>
    <lineage>
        <taxon>Bacteria</taxon>
        <taxon>Bacillati</taxon>
        <taxon>Bacillota</taxon>
        <taxon>Negativicutes</taxon>
        <taxon>Selenomonadales</taxon>
        <taxon>Selenomonadaceae</taxon>
        <taxon>Schwartzia</taxon>
    </lineage>
</organism>
<keyword evidence="1" id="KW-1133">Transmembrane helix</keyword>
<evidence type="ECO:0000313" key="3">
    <source>
        <dbReference type="EMBL" id="SHE94581.1"/>
    </source>
</evidence>
<feature type="transmembrane region" description="Helical" evidence="1">
    <location>
        <begin position="211"/>
        <end position="229"/>
    </location>
</feature>
<dbReference type="InterPro" id="IPR003675">
    <property type="entry name" value="Rce1/LyrA-like_dom"/>
</dbReference>
<dbReference type="PANTHER" id="PTHR36435:SF1">
    <property type="entry name" value="CAAX AMINO TERMINAL PROTEASE FAMILY PROTEIN"/>
    <property type="match status" value="1"/>
</dbReference>
<accession>A0A1M4XMC7</accession>
<feature type="transmembrane region" description="Helical" evidence="1">
    <location>
        <begin position="63"/>
        <end position="80"/>
    </location>
</feature>
<dbReference type="Proteomes" id="UP000184404">
    <property type="component" value="Unassembled WGS sequence"/>
</dbReference>
<feature type="transmembrane region" description="Helical" evidence="1">
    <location>
        <begin position="92"/>
        <end position="111"/>
    </location>
</feature>
<evidence type="ECO:0000313" key="4">
    <source>
        <dbReference type="Proteomes" id="UP000184404"/>
    </source>
</evidence>
<feature type="transmembrane region" description="Helical" evidence="1">
    <location>
        <begin position="157"/>
        <end position="176"/>
    </location>
</feature>
<keyword evidence="1" id="KW-0472">Membrane</keyword>
<evidence type="ECO:0000259" key="2">
    <source>
        <dbReference type="Pfam" id="PF02517"/>
    </source>
</evidence>
<feature type="domain" description="CAAX prenyl protease 2/Lysostaphin resistance protein A-like" evidence="2">
    <location>
        <begin position="97"/>
        <end position="194"/>
    </location>
</feature>